<feature type="region of interest" description="Disordered" evidence="2">
    <location>
        <begin position="1"/>
        <end position="34"/>
    </location>
</feature>
<dbReference type="SMART" id="SM00239">
    <property type="entry name" value="C2"/>
    <property type="match status" value="1"/>
</dbReference>
<dbReference type="OrthoDB" id="5873004at2759"/>
<gene>
    <name evidence="5" type="ORF">FBUS_05069</name>
</gene>
<dbReference type="Proteomes" id="UP000728185">
    <property type="component" value="Unassembled WGS sequence"/>
</dbReference>
<keyword evidence="1" id="KW-0344">Guanine-nucleotide releasing factor</keyword>
<dbReference type="GO" id="GO:0016020">
    <property type="term" value="C:membrane"/>
    <property type="evidence" value="ECO:0007669"/>
    <property type="project" value="TreeGrafter"/>
</dbReference>
<dbReference type="InterPro" id="IPR008936">
    <property type="entry name" value="Rho_GTPase_activation_prot"/>
</dbReference>
<feature type="domain" description="C2" evidence="3">
    <location>
        <begin position="534"/>
        <end position="658"/>
    </location>
</feature>
<evidence type="ECO:0000256" key="1">
    <source>
        <dbReference type="ARBA" id="ARBA00022658"/>
    </source>
</evidence>
<sequence length="933" mass="105558">MLQSSIAERLSVQPDFSGSGTEDEEGEKLTVRPEYDPRQNTLVEIMNTEKLHSKTMGIINAIFKVVNNRPKICTQHSKRAQELTTSLLSLQNDYVTRLEKKLKNLLDAKTTIADVFQCVRTRQEQLLQYQVLSQTLIDYCEGLQEKGQLCLKDFANVVPNRKNISNRSQNSTDNTKYWFRNNLQAPFPWISQTIENIKLLMTLTPSGNPDEVELKQLFINLTNSLHLTRPVCMIGEENLNKRRRQLKVHSLIVELETLQSNERKLRYLLLFSDVLVCAKIRMSRREKRFPGLGHRVNLGEANLSNTSSGNTSSGKQRTMDRFPMTARGGLSGSATEVQQIPKPIEDQQYARLETKWIIPLEQLVVGANLQVSEDQQKIAERLERISEMKEKVRKIRYELKKAELRRSSTTRLSRTVPHLTKIEAELVLQTPQLILPVGDNQGRMRYILLVTEREREQWRTAIEAQKSHLQIILKDPEIRAEKSSFGAPLTTAVDKTSDALGRAQPYVSGSRVEPSNAELNEVLKLYSQDLQLFRLNKTGIALVRRSLGVTGILQVTVHKVDGLGQVDSYHVRIEVDSYGQYEEVARTRVVTQQANPEWNQSFDLHVDDAHQICFTIYRHCDFLGCVELQLQRNDLTYTNEVRLIETSDSDSQPISITFSMAFKGNPHLTKNNSIPQNEGVFGRALSSLIQSDRKLRSKQKLSHKTDAMVGGCAGLSAREHFVPRIVTACVDEIERRGLREVGVYRICGANSDIQTLTTLFNQDQEEAIQRLPTVGIPVIASVLKQFFRELPEPLLTDEGSVALMKAVENPAEEARNKLLFDTLSHLPAINAETFVFLATHLITVARYKDINMMDLGNLALIWSTVLFQSASESLRRCAGRSTSSDAETSSYVDFLNREAAVGFHQTKTLAILLTAAQSGKLSWPQFVSDTVIN</sequence>
<dbReference type="SUPFAM" id="SSF48350">
    <property type="entry name" value="GTPase activation domain, GAP"/>
    <property type="match status" value="1"/>
</dbReference>
<comment type="caution">
    <text evidence="5">The sequence shown here is derived from an EMBL/GenBank/DDBJ whole genome shotgun (WGS) entry which is preliminary data.</text>
</comment>
<evidence type="ECO:0000313" key="5">
    <source>
        <dbReference type="EMBL" id="KAA0186813.1"/>
    </source>
</evidence>
<dbReference type="GO" id="GO:0005096">
    <property type="term" value="F:GTPase activator activity"/>
    <property type="evidence" value="ECO:0007669"/>
    <property type="project" value="InterPro"/>
</dbReference>
<reference evidence="5" key="1">
    <citation type="submission" date="2019-05" db="EMBL/GenBank/DDBJ databases">
        <title>Annotation for the trematode Fasciolopsis buski.</title>
        <authorList>
            <person name="Choi Y.-J."/>
        </authorList>
    </citation>
    <scope>NUCLEOTIDE SEQUENCE</scope>
    <source>
        <strain evidence="5">HT</strain>
        <tissue evidence="5">Whole worm</tissue>
    </source>
</reference>
<dbReference type="CDD" id="cd00030">
    <property type="entry name" value="C2"/>
    <property type="match status" value="1"/>
</dbReference>
<feature type="region of interest" description="Disordered" evidence="2">
    <location>
        <begin position="299"/>
        <end position="318"/>
    </location>
</feature>
<dbReference type="GO" id="GO:0005085">
    <property type="term" value="F:guanyl-nucleotide exchange factor activity"/>
    <property type="evidence" value="ECO:0007669"/>
    <property type="project" value="UniProtKB-KW"/>
</dbReference>
<accession>A0A8E0RSB6</accession>
<dbReference type="PANTHER" id="PTHR23182">
    <property type="entry name" value="BREAKPOINT CLUSTER REGION PROTEIN BCR"/>
    <property type="match status" value="1"/>
</dbReference>
<evidence type="ECO:0000259" key="4">
    <source>
        <dbReference type="PROSITE" id="PS50238"/>
    </source>
</evidence>
<dbReference type="InterPro" id="IPR000198">
    <property type="entry name" value="RhoGAP_dom"/>
</dbReference>
<dbReference type="AlphaFoldDB" id="A0A8E0RSB6"/>
<dbReference type="Gene3D" id="1.10.555.10">
    <property type="entry name" value="Rho GTPase activation protein"/>
    <property type="match status" value="1"/>
</dbReference>
<dbReference type="SMART" id="SM00324">
    <property type="entry name" value="RhoGAP"/>
    <property type="match status" value="1"/>
</dbReference>
<feature type="domain" description="Rho-GAP" evidence="4">
    <location>
        <begin position="713"/>
        <end position="903"/>
    </location>
</feature>
<dbReference type="GO" id="GO:0007165">
    <property type="term" value="P:signal transduction"/>
    <property type="evidence" value="ECO:0007669"/>
    <property type="project" value="InterPro"/>
</dbReference>
<dbReference type="PROSITE" id="PS50238">
    <property type="entry name" value="RHOGAP"/>
    <property type="match status" value="1"/>
</dbReference>
<dbReference type="Pfam" id="PF00620">
    <property type="entry name" value="RhoGAP"/>
    <property type="match status" value="1"/>
</dbReference>
<dbReference type="InterPro" id="IPR037769">
    <property type="entry name" value="Abr/Bcr"/>
</dbReference>
<evidence type="ECO:0000259" key="3">
    <source>
        <dbReference type="PROSITE" id="PS50004"/>
    </source>
</evidence>
<dbReference type="PANTHER" id="PTHR23182:SF1">
    <property type="entry name" value="RHO GTPASE ACTIVATING PROTEIN AT 1A, ISOFORM E"/>
    <property type="match status" value="1"/>
</dbReference>
<dbReference type="SUPFAM" id="SSF49562">
    <property type="entry name" value="C2 domain (Calcium/lipid-binding domain, CaLB)"/>
    <property type="match status" value="1"/>
</dbReference>
<organism evidence="5 6">
    <name type="scientific">Fasciolopsis buskii</name>
    <dbReference type="NCBI Taxonomy" id="27845"/>
    <lineage>
        <taxon>Eukaryota</taxon>
        <taxon>Metazoa</taxon>
        <taxon>Spiralia</taxon>
        <taxon>Lophotrochozoa</taxon>
        <taxon>Platyhelminthes</taxon>
        <taxon>Trematoda</taxon>
        <taxon>Digenea</taxon>
        <taxon>Plagiorchiida</taxon>
        <taxon>Echinostomata</taxon>
        <taxon>Echinostomatoidea</taxon>
        <taxon>Fasciolidae</taxon>
        <taxon>Fasciolopsis</taxon>
    </lineage>
</organism>
<dbReference type="InterPro" id="IPR000008">
    <property type="entry name" value="C2_dom"/>
</dbReference>
<dbReference type="Pfam" id="PF00168">
    <property type="entry name" value="C2"/>
    <property type="match status" value="1"/>
</dbReference>
<protein>
    <recommendedName>
        <fullName evidence="7">Active breakpoint cluster region-related protein</fullName>
    </recommendedName>
</protein>
<dbReference type="InterPro" id="IPR035892">
    <property type="entry name" value="C2_domain_sf"/>
</dbReference>
<name>A0A8E0RSB6_9TREM</name>
<evidence type="ECO:0008006" key="7">
    <source>
        <dbReference type="Google" id="ProtNLM"/>
    </source>
</evidence>
<evidence type="ECO:0000256" key="2">
    <source>
        <dbReference type="SAM" id="MobiDB-lite"/>
    </source>
</evidence>
<keyword evidence="6" id="KW-1185">Reference proteome</keyword>
<dbReference type="Gene3D" id="2.60.40.150">
    <property type="entry name" value="C2 domain"/>
    <property type="match status" value="1"/>
</dbReference>
<evidence type="ECO:0000313" key="6">
    <source>
        <dbReference type="Proteomes" id="UP000728185"/>
    </source>
</evidence>
<dbReference type="EMBL" id="LUCM01009559">
    <property type="protein sequence ID" value="KAA0186813.1"/>
    <property type="molecule type" value="Genomic_DNA"/>
</dbReference>
<feature type="compositionally biased region" description="Low complexity" evidence="2">
    <location>
        <begin position="304"/>
        <end position="314"/>
    </location>
</feature>
<proteinExistence type="predicted"/>
<dbReference type="PROSITE" id="PS50004">
    <property type="entry name" value="C2"/>
    <property type="match status" value="1"/>
</dbReference>